<dbReference type="EC" id="2.5.1.18" evidence="1"/>
<dbReference type="CDD" id="cd03039">
    <property type="entry name" value="GST_N_Sigma_like"/>
    <property type="match status" value="1"/>
</dbReference>
<name>V9Q3X5_LOCMI</name>
<dbReference type="PROSITE" id="PS50405">
    <property type="entry name" value="GST_CTER"/>
    <property type="match status" value="1"/>
</dbReference>
<dbReference type="FunFam" id="3.40.30.10:FF:000035">
    <property type="entry name" value="hematopoietic prostaglandin D synthase"/>
    <property type="match status" value="1"/>
</dbReference>
<dbReference type="InterPro" id="IPR036282">
    <property type="entry name" value="Glutathione-S-Trfase_C_sf"/>
</dbReference>
<dbReference type="Pfam" id="PF02798">
    <property type="entry name" value="GST_N"/>
    <property type="match status" value="1"/>
</dbReference>
<dbReference type="InterPro" id="IPR036249">
    <property type="entry name" value="Thioredoxin-like_sf"/>
</dbReference>
<reference evidence="7" key="1">
    <citation type="submission" date="2013-09" db="EMBL/GenBank/DDBJ databases">
        <title>Molecular characterization and functional divergence of glutathione S-transferase from Locusta migratoria.</title>
        <authorList>
            <person name="Zhang X.Y."/>
        </authorList>
    </citation>
    <scope>NUCLEOTIDE SEQUENCE</scope>
</reference>
<dbReference type="AlphaFoldDB" id="V9Q3X5"/>
<dbReference type="SFLD" id="SFLDG01205">
    <property type="entry name" value="AMPS.1"/>
    <property type="match status" value="1"/>
</dbReference>
<feature type="domain" description="GST C-terminal" evidence="6">
    <location>
        <begin position="82"/>
        <end position="204"/>
    </location>
</feature>
<dbReference type="SFLD" id="SFLDG00363">
    <property type="entry name" value="AMPS_(cytGST):_Alpha-__Mu-__Pi"/>
    <property type="match status" value="1"/>
</dbReference>
<dbReference type="Gene3D" id="1.20.1050.10">
    <property type="match status" value="1"/>
</dbReference>
<dbReference type="PROSITE" id="PS50404">
    <property type="entry name" value="GST_NTER"/>
    <property type="match status" value="1"/>
</dbReference>
<dbReference type="Pfam" id="PF14497">
    <property type="entry name" value="GST_C_3"/>
    <property type="match status" value="1"/>
</dbReference>
<dbReference type="PANTHER" id="PTHR11571">
    <property type="entry name" value="GLUTATHIONE S-TRANSFERASE"/>
    <property type="match status" value="1"/>
</dbReference>
<dbReference type="InterPro" id="IPR004046">
    <property type="entry name" value="GST_C"/>
</dbReference>
<keyword evidence="2 7" id="KW-0808">Transferase</keyword>
<evidence type="ECO:0000256" key="2">
    <source>
        <dbReference type="ARBA" id="ARBA00022679"/>
    </source>
</evidence>
<sequence length="204" mass="23675">MAPKYKLLYFPFRVIAEPIRFILAYVGADYEDVRIEFSDWPPLKPDTPYGTMPVLEVDGKKLGQSIPICRYLAKQYGLLAENDWDNAQIDAAVDAINDLRMSIKNFYFEENGSTKNNMKEKLMKEAVPFYYKKLEEMVKNNGGYLAGGKLTWGDLYLTTMLELFDHDLECEITKDYPHLATLRNKVVNIPSIKTWIEKRPKSER</sequence>
<comment type="catalytic activity">
    <reaction evidence="4">
        <text>RX + glutathione = an S-substituted glutathione + a halide anion + H(+)</text>
        <dbReference type="Rhea" id="RHEA:16437"/>
        <dbReference type="ChEBI" id="CHEBI:15378"/>
        <dbReference type="ChEBI" id="CHEBI:16042"/>
        <dbReference type="ChEBI" id="CHEBI:17792"/>
        <dbReference type="ChEBI" id="CHEBI:57925"/>
        <dbReference type="ChEBI" id="CHEBI:90779"/>
        <dbReference type="EC" id="2.5.1.18"/>
    </reaction>
</comment>
<dbReference type="Gene3D" id="3.40.30.10">
    <property type="entry name" value="Glutaredoxin"/>
    <property type="match status" value="1"/>
</dbReference>
<dbReference type="GO" id="GO:0004364">
    <property type="term" value="F:glutathione transferase activity"/>
    <property type="evidence" value="ECO:0007669"/>
    <property type="project" value="UniProtKB-EC"/>
</dbReference>
<dbReference type="GO" id="GO:0004602">
    <property type="term" value="F:glutathione peroxidase activity"/>
    <property type="evidence" value="ECO:0007669"/>
    <property type="project" value="UniProtKB-ARBA"/>
</dbReference>
<gene>
    <name evidence="7" type="primary">GSTs10</name>
</gene>
<dbReference type="SFLD" id="SFLDS00019">
    <property type="entry name" value="Glutathione_Transferase_(cytos"/>
    <property type="match status" value="1"/>
</dbReference>
<evidence type="ECO:0000259" key="6">
    <source>
        <dbReference type="PROSITE" id="PS50405"/>
    </source>
</evidence>
<feature type="domain" description="GST N-terminal" evidence="5">
    <location>
        <begin position="3"/>
        <end position="80"/>
    </location>
</feature>
<dbReference type="InterPro" id="IPR010987">
    <property type="entry name" value="Glutathione-S-Trfase_C-like"/>
</dbReference>
<evidence type="ECO:0000256" key="3">
    <source>
        <dbReference type="ARBA" id="ARBA00038317"/>
    </source>
</evidence>
<dbReference type="GO" id="GO:0006749">
    <property type="term" value="P:glutathione metabolic process"/>
    <property type="evidence" value="ECO:0007669"/>
    <property type="project" value="TreeGrafter"/>
</dbReference>
<dbReference type="PANTHER" id="PTHR11571:SF224">
    <property type="entry name" value="HEMATOPOIETIC PROSTAGLANDIN D SYNTHASE"/>
    <property type="match status" value="1"/>
</dbReference>
<dbReference type="SUPFAM" id="SSF52833">
    <property type="entry name" value="Thioredoxin-like"/>
    <property type="match status" value="1"/>
</dbReference>
<protein>
    <recommendedName>
        <fullName evidence="1">glutathione transferase</fullName>
        <ecNumber evidence="1">2.5.1.18</ecNumber>
    </recommendedName>
</protein>
<proteinExistence type="evidence at transcript level"/>
<accession>V9Q3X5</accession>
<evidence type="ECO:0000259" key="5">
    <source>
        <dbReference type="PROSITE" id="PS50404"/>
    </source>
</evidence>
<evidence type="ECO:0000256" key="4">
    <source>
        <dbReference type="ARBA" id="ARBA00047960"/>
    </source>
</evidence>
<dbReference type="CDD" id="cd03192">
    <property type="entry name" value="GST_C_Sigma_like"/>
    <property type="match status" value="1"/>
</dbReference>
<organism evidence="7">
    <name type="scientific">Locusta migratoria</name>
    <name type="common">Migratory locust</name>
    <dbReference type="NCBI Taxonomy" id="7004"/>
    <lineage>
        <taxon>Eukaryota</taxon>
        <taxon>Metazoa</taxon>
        <taxon>Ecdysozoa</taxon>
        <taxon>Arthropoda</taxon>
        <taxon>Hexapoda</taxon>
        <taxon>Insecta</taxon>
        <taxon>Pterygota</taxon>
        <taxon>Neoptera</taxon>
        <taxon>Polyneoptera</taxon>
        <taxon>Orthoptera</taxon>
        <taxon>Caelifera</taxon>
        <taxon>Acrididea</taxon>
        <taxon>Acridomorpha</taxon>
        <taxon>Acridoidea</taxon>
        <taxon>Acrididae</taxon>
        <taxon>Oedipodinae</taxon>
        <taxon>Locusta</taxon>
    </lineage>
</organism>
<comment type="similarity">
    <text evidence="3">Belongs to the GST superfamily. Sigma family.</text>
</comment>
<dbReference type="InterPro" id="IPR004045">
    <property type="entry name" value="Glutathione_S-Trfase_N"/>
</dbReference>
<dbReference type="EMBL" id="KF680483">
    <property type="protein sequence ID" value="AHC08045.1"/>
    <property type="molecule type" value="mRNA"/>
</dbReference>
<dbReference type="SUPFAM" id="SSF47616">
    <property type="entry name" value="GST C-terminal domain-like"/>
    <property type="match status" value="1"/>
</dbReference>
<evidence type="ECO:0000313" key="7">
    <source>
        <dbReference type="EMBL" id="AHC08045.1"/>
    </source>
</evidence>
<dbReference type="InterPro" id="IPR040079">
    <property type="entry name" value="Glutathione_S-Trfase"/>
</dbReference>
<dbReference type="FunFam" id="1.20.1050.10:FF:000030">
    <property type="entry name" value="Glutathione S-transferase S1"/>
    <property type="match status" value="1"/>
</dbReference>
<dbReference type="InterPro" id="IPR050213">
    <property type="entry name" value="GST_superfamily"/>
</dbReference>
<evidence type="ECO:0000256" key="1">
    <source>
        <dbReference type="ARBA" id="ARBA00012452"/>
    </source>
</evidence>